<dbReference type="PROSITE" id="PS51296">
    <property type="entry name" value="RIESKE"/>
    <property type="match status" value="1"/>
</dbReference>
<feature type="domain" description="Rieske" evidence="7">
    <location>
        <begin position="45"/>
        <end position="156"/>
    </location>
</feature>
<evidence type="ECO:0000313" key="10">
    <source>
        <dbReference type="Proteomes" id="UP000192760"/>
    </source>
</evidence>
<keyword evidence="4" id="KW-0560">Oxidoreductase</keyword>
<dbReference type="Proteomes" id="UP000192760">
    <property type="component" value="Unassembled WGS sequence"/>
</dbReference>
<accession>A0A1X0FN32</accession>
<keyword evidence="11" id="KW-1185">Reference proteome</keyword>
<proteinExistence type="predicted"/>
<dbReference type="Proteomes" id="UP000465812">
    <property type="component" value="Chromosome"/>
</dbReference>
<dbReference type="CDD" id="cd08882">
    <property type="entry name" value="RHO_alpha_C_MupW-like"/>
    <property type="match status" value="1"/>
</dbReference>
<dbReference type="PRINTS" id="PR00090">
    <property type="entry name" value="RNGDIOXGNASE"/>
</dbReference>
<evidence type="ECO:0000313" key="11">
    <source>
        <dbReference type="Proteomes" id="UP000465812"/>
    </source>
</evidence>
<name>A0A1X0FN32_MYCNT</name>
<dbReference type="Gene3D" id="2.102.10.10">
    <property type="entry name" value="Rieske [2Fe-2S] iron-sulphur domain"/>
    <property type="match status" value="1"/>
</dbReference>
<dbReference type="GO" id="GO:0004497">
    <property type="term" value="F:monooxygenase activity"/>
    <property type="evidence" value="ECO:0007669"/>
    <property type="project" value="UniProtKB-ARBA"/>
</dbReference>
<dbReference type="InterPro" id="IPR017941">
    <property type="entry name" value="Rieske_2Fe-2S"/>
</dbReference>
<evidence type="ECO:0000256" key="1">
    <source>
        <dbReference type="ARBA" id="ARBA00001962"/>
    </source>
</evidence>
<dbReference type="Gene3D" id="3.90.380.10">
    <property type="entry name" value="Naphthalene 1,2-dioxygenase Alpha Subunit, Chain A, domain 1"/>
    <property type="match status" value="1"/>
</dbReference>
<dbReference type="Pfam" id="PF00848">
    <property type="entry name" value="Ring_hydroxyl_A"/>
    <property type="match status" value="1"/>
</dbReference>
<evidence type="ECO:0000259" key="7">
    <source>
        <dbReference type="PROSITE" id="PS51296"/>
    </source>
</evidence>
<reference evidence="8" key="3">
    <citation type="submission" date="2020-02" db="EMBL/GenBank/DDBJ databases">
        <authorList>
            <person name="Matsumoto Y."/>
            <person name="Kinjo T."/>
            <person name="Motooka D."/>
            <person name="Nabeya D."/>
            <person name="Jung N."/>
            <person name="Uechi K."/>
            <person name="Horii T."/>
            <person name="Iida T."/>
            <person name="Fujita J."/>
            <person name="Nakamura S."/>
        </authorList>
    </citation>
    <scope>NUCLEOTIDE SEQUENCE</scope>
    <source>
        <strain evidence="8">JCM 18113</strain>
    </source>
</reference>
<evidence type="ECO:0000256" key="2">
    <source>
        <dbReference type="ARBA" id="ARBA00022714"/>
    </source>
</evidence>
<evidence type="ECO:0000256" key="5">
    <source>
        <dbReference type="ARBA" id="ARBA00023004"/>
    </source>
</evidence>
<evidence type="ECO:0000313" key="9">
    <source>
        <dbReference type="EMBL" id="ORB02878.1"/>
    </source>
</evidence>
<dbReference type="GO" id="GO:0051537">
    <property type="term" value="F:2 iron, 2 sulfur cluster binding"/>
    <property type="evidence" value="ECO:0007669"/>
    <property type="project" value="UniProtKB-KW"/>
</dbReference>
<keyword evidence="2" id="KW-0001">2Fe-2S</keyword>
<dbReference type="EMBL" id="MVHW01000024">
    <property type="protein sequence ID" value="ORB02878.1"/>
    <property type="molecule type" value="Genomic_DNA"/>
</dbReference>
<dbReference type="EMBL" id="AP022590">
    <property type="protein sequence ID" value="BBY38070.1"/>
    <property type="molecule type" value="Genomic_DNA"/>
</dbReference>
<dbReference type="InterPro" id="IPR015879">
    <property type="entry name" value="Ring_hydroxy_dOase_asu_C_dom"/>
</dbReference>
<dbReference type="GO" id="GO:0005506">
    <property type="term" value="F:iron ion binding"/>
    <property type="evidence" value="ECO:0007669"/>
    <property type="project" value="InterPro"/>
</dbReference>
<dbReference type="GO" id="GO:0016705">
    <property type="term" value="F:oxidoreductase activity, acting on paired donors, with incorporation or reduction of molecular oxygen"/>
    <property type="evidence" value="ECO:0007669"/>
    <property type="project" value="UniProtKB-ARBA"/>
</dbReference>
<sequence length="445" mass="50629">MGANSAEVRAKVPYAMQEPIYVPKERYHYREFFDLEKEHLWPHVWQMAAREEEFPNPGDFVEYEITGRSILLVRQTDGSIKAFHNACRHRATELAKGCGRLPAGQLVCPFHGWRWNLDGSNSFVFKESAFDPRCLNSDDLRLRECLVQTWAGHVWINMDLDAPPLMQALSPVTELLDGVGVGNMRVKWWKKVILNANWKIAQEAFFEGYHVPQTHPQLLMGGGEEAGEFAAGAIDYTAFKNGHSRFQGNEYGQQVQDGDQFIEYAQLLADGMDAMVLDNDVRVFEGLRNTIGNDGADFSTAAIAALYDYAAGAGISMAPLSEKMALWGGDIFIFPNYLMLPMYGNCLCYRSRPYNDDPEWCQFDVWSLTSFPAGHEPERAELLGVFDKEDTEQWGLIPRQDFSNIEAQQRGLRTMGFEHLRLSNKYEIAIANMHEELDRRLAARM</sequence>
<dbReference type="AlphaFoldDB" id="A0A1X0FN32"/>
<dbReference type="CDD" id="cd03469">
    <property type="entry name" value="Rieske_RO_Alpha_N"/>
    <property type="match status" value="1"/>
</dbReference>
<evidence type="ECO:0000256" key="3">
    <source>
        <dbReference type="ARBA" id="ARBA00022723"/>
    </source>
</evidence>
<dbReference type="PANTHER" id="PTHR43756:SF5">
    <property type="entry name" value="CHOLINE MONOOXYGENASE, CHLOROPLASTIC"/>
    <property type="match status" value="1"/>
</dbReference>
<dbReference type="STRING" id="560555.BST30_19020"/>
<dbReference type="InterPro" id="IPR036922">
    <property type="entry name" value="Rieske_2Fe-2S_sf"/>
</dbReference>
<keyword evidence="3" id="KW-0479">Metal-binding</keyword>
<keyword evidence="6" id="KW-0411">Iron-sulfur</keyword>
<comment type="cofactor">
    <cofactor evidence="1">
        <name>Fe cation</name>
        <dbReference type="ChEBI" id="CHEBI:24875"/>
    </cofactor>
</comment>
<dbReference type="PANTHER" id="PTHR43756">
    <property type="entry name" value="CHOLINE MONOOXYGENASE, CHLOROPLASTIC"/>
    <property type="match status" value="1"/>
</dbReference>
<keyword evidence="5" id="KW-0408">Iron</keyword>
<organism evidence="9 10">
    <name type="scientific">Mycobacterium mantenii</name>
    <dbReference type="NCBI Taxonomy" id="560555"/>
    <lineage>
        <taxon>Bacteria</taxon>
        <taxon>Bacillati</taxon>
        <taxon>Actinomycetota</taxon>
        <taxon>Actinomycetes</taxon>
        <taxon>Mycobacteriales</taxon>
        <taxon>Mycobacteriaceae</taxon>
        <taxon>Mycobacterium</taxon>
        <taxon>Mycobacterium avium complex (MAC)</taxon>
    </lineage>
</organism>
<protein>
    <submittedName>
        <fullName evidence="9">(2Fe-2S)-binding protein</fullName>
    </submittedName>
</protein>
<dbReference type="SUPFAM" id="SSF55961">
    <property type="entry name" value="Bet v1-like"/>
    <property type="match status" value="1"/>
</dbReference>
<gene>
    <name evidence="9" type="ORF">BST30_19020</name>
    <name evidence="8" type="ORF">MMAN_22040</name>
</gene>
<evidence type="ECO:0000256" key="4">
    <source>
        <dbReference type="ARBA" id="ARBA00023002"/>
    </source>
</evidence>
<evidence type="ECO:0000256" key="6">
    <source>
        <dbReference type="ARBA" id="ARBA00023014"/>
    </source>
</evidence>
<reference evidence="8 11" key="2">
    <citation type="journal article" date="2019" name="Emerg. Microbes Infect.">
        <title>Comprehensive subspecies identification of 175 nontuberculous mycobacteria species based on 7547 genomic profiles.</title>
        <authorList>
            <person name="Matsumoto Y."/>
            <person name="Kinjo T."/>
            <person name="Motooka D."/>
            <person name="Nabeya D."/>
            <person name="Jung N."/>
            <person name="Uechi K."/>
            <person name="Horii T."/>
            <person name="Iida T."/>
            <person name="Fujita J."/>
            <person name="Nakamura S."/>
        </authorList>
    </citation>
    <scope>NUCLEOTIDE SEQUENCE [LARGE SCALE GENOMIC DNA]</scope>
    <source>
        <strain evidence="8 11">JCM 18113</strain>
    </source>
</reference>
<evidence type="ECO:0000313" key="8">
    <source>
        <dbReference type="EMBL" id="BBY38070.1"/>
    </source>
</evidence>
<dbReference type="InterPro" id="IPR001663">
    <property type="entry name" value="Rng_hydr_dOase-A"/>
</dbReference>
<dbReference type="SUPFAM" id="SSF50022">
    <property type="entry name" value="ISP domain"/>
    <property type="match status" value="1"/>
</dbReference>
<dbReference type="Pfam" id="PF00355">
    <property type="entry name" value="Rieske"/>
    <property type="match status" value="1"/>
</dbReference>
<reference evidence="9 10" key="1">
    <citation type="submission" date="2017-02" db="EMBL/GenBank/DDBJ databases">
        <title>The new phylogeny of genus Mycobacterium.</title>
        <authorList>
            <person name="Tortoli E."/>
            <person name="Trovato A."/>
            <person name="Cirillo D.M."/>
        </authorList>
    </citation>
    <scope>NUCLEOTIDE SEQUENCE [LARGE SCALE GENOMIC DNA]</scope>
    <source>
        <strain evidence="9 10">DSM 45255</strain>
    </source>
</reference>